<dbReference type="InterPro" id="IPR029071">
    <property type="entry name" value="Ubiquitin-like_domsf"/>
</dbReference>
<evidence type="ECO:0000313" key="4">
    <source>
        <dbReference type="EMBL" id="RZF33473.1"/>
    </source>
</evidence>
<feature type="compositionally biased region" description="Polar residues" evidence="1">
    <location>
        <begin position="509"/>
        <end position="533"/>
    </location>
</feature>
<evidence type="ECO:0000313" key="5">
    <source>
        <dbReference type="Proteomes" id="UP000291343"/>
    </source>
</evidence>
<dbReference type="PANTHER" id="PTHR46467">
    <property type="entry name" value="TETHER CONTAINING UBX DOMAIN FOR GLUT4"/>
    <property type="match status" value="1"/>
</dbReference>
<proteinExistence type="predicted"/>
<dbReference type="InterPro" id="IPR021569">
    <property type="entry name" value="TUG-UBL1"/>
</dbReference>
<dbReference type="GO" id="GO:0006886">
    <property type="term" value="P:intracellular protein transport"/>
    <property type="evidence" value="ECO:0007669"/>
    <property type="project" value="TreeGrafter"/>
</dbReference>
<feature type="compositionally biased region" description="Basic and acidic residues" evidence="1">
    <location>
        <begin position="236"/>
        <end position="272"/>
    </location>
</feature>
<dbReference type="EMBL" id="QKKF02033837">
    <property type="protein sequence ID" value="RZF33473.1"/>
    <property type="molecule type" value="Genomic_DNA"/>
</dbReference>
<gene>
    <name evidence="4" type="ORF">LSTR_LSTR010129</name>
</gene>
<evidence type="ECO:0000259" key="2">
    <source>
        <dbReference type="Pfam" id="PF00789"/>
    </source>
</evidence>
<dbReference type="InterPro" id="IPR001012">
    <property type="entry name" value="UBX_dom"/>
</dbReference>
<accession>A0A482WJ04</accession>
<dbReference type="GO" id="GO:0005634">
    <property type="term" value="C:nucleus"/>
    <property type="evidence" value="ECO:0007669"/>
    <property type="project" value="TreeGrafter"/>
</dbReference>
<dbReference type="OrthoDB" id="440781at2759"/>
<sequence>MSSNLKNFIVLLPSGHRQSMKVQWDTSILQILEDVCKKNGLKAEEFDLKHHNTVLDASTVIRYSALPNNAFLEMVPCREQRKVSAVTVSVQSDSNPERLTGDFMPKDALEIILQKLCPEILEDKSKVPVVVFMRREIVGCNKISSTTLQELGVTSGRILLRVTTRDSEKHPELQLIGSAMLKPVEPKNVKEEVAKSSVADVDKSSVNQSIQEQQSSTAERVTPSNKFVDVSSNKLLENRNAEEKTPVPEKKVEEPTQKLSRNMEHTGSDKKVKEDITTRKVVNNGCSTASNIDSFPLKDIDLSGIKYIDENRKILIFHLKDENSTTEELPEDFFDVTLDDVRLMLRDLKRTREEMENTPLLTGTLRESQSQRKVEQYSETVIRVQFPDRHVLQGVFKPNDLFADVIQCVKQSLSHPETDFYLYTSPPKRILLPEETLFSADCVPCAKIYFGTSITDDLTRNASYIKETLHPLIISRSLATIAACQSRNIRPNTSLRREATEDSVAASGQACSSGQQATKTDPPTFSSSEQLSSRKMFKSKDETVSKEKVPKWFKPL</sequence>
<dbReference type="GO" id="GO:0042593">
    <property type="term" value="P:glucose homeostasis"/>
    <property type="evidence" value="ECO:0007669"/>
    <property type="project" value="TreeGrafter"/>
</dbReference>
<evidence type="ECO:0008006" key="6">
    <source>
        <dbReference type="Google" id="ProtNLM"/>
    </source>
</evidence>
<dbReference type="GO" id="GO:0005737">
    <property type="term" value="C:cytoplasm"/>
    <property type="evidence" value="ECO:0007669"/>
    <property type="project" value="TreeGrafter"/>
</dbReference>
<dbReference type="CDD" id="cd17075">
    <property type="entry name" value="UBX1_UBXN9"/>
    <property type="match status" value="1"/>
</dbReference>
<dbReference type="InParanoid" id="A0A482WJ04"/>
<name>A0A482WJ04_LAOST</name>
<dbReference type="PANTHER" id="PTHR46467:SF1">
    <property type="entry name" value="TETHER CONTAINING UBX DOMAIN FOR GLUT4"/>
    <property type="match status" value="1"/>
</dbReference>
<dbReference type="SUPFAM" id="SSF54236">
    <property type="entry name" value="Ubiquitin-like"/>
    <property type="match status" value="2"/>
</dbReference>
<dbReference type="Pfam" id="PF00789">
    <property type="entry name" value="UBX"/>
    <property type="match status" value="1"/>
</dbReference>
<dbReference type="Pfam" id="PF11470">
    <property type="entry name" value="TUG-UBL1"/>
    <property type="match status" value="1"/>
</dbReference>
<dbReference type="GO" id="GO:0012506">
    <property type="term" value="C:vesicle membrane"/>
    <property type="evidence" value="ECO:0007669"/>
    <property type="project" value="TreeGrafter"/>
</dbReference>
<evidence type="ECO:0000259" key="3">
    <source>
        <dbReference type="Pfam" id="PF11470"/>
    </source>
</evidence>
<dbReference type="FunCoup" id="A0A482WJ04">
    <property type="interactions" value="896"/>
</dbReference>
<dbReference type="STRING" id="195883.A0A482WJ04"/>
<feature type="compositionally biased region" description="Basic and acidic residues" evidence="1">
    <location>
        <begin position="538"/>
        <end position="550"/>
    </location>
</feature>
<dbReference type="AlphaFoldDB" id="A0A482WJ04"/>
<dbReference type="CDD" id="cd16118">
    <property type="entry name" value="UBX2_UBXN9"/>
    <property type="match status" value="1"/>
</dbReference>
<feature type="domain" description="TUG ubiquitin-like" evidence="3">
    <location>
        <begin position="13"/>
        <end position="74"/>
    </location>
</feature>
<feature type="region of interest" description="Disordered" evidence="1">
    <location>
        <begin position="492"/>
        <end position="556"/>
    </location>
</feature>
<dbReference type="CDD" id="cd16105">
    <property type="entry name" value="Ubl_ASPSCR1_like"/>
    <property type="match status" value="1"/>
</dbReference>
<dbReference type="Gene3D" id="3.10.20.90">
    <property type="entry name" value="Phosphatidylinositol 3-kinase Catalytic Subunit, Chain A, domain 1"/>
    <property type="match status" value="2"/>
</dbReference>
<feature type="region of interest" description="Disordered" evidence="1">
    <location>
        <begin position="193"/>
        <end position="272"/>
    </location>
</feature>
<organism evidence="4 5">
    <name type="scientific">Laodelphax striatellus</name>
    <name type="common">Small brown planthopper</name>
    <name type="synonym">Delphax striatella</name>
    <dbReference type="NCBI Taxonomy" id="195883"/>
    <lineage>
        <taxon>Eukaryota</taxon>
        <taxon>Metazoa</taxon>
        <taxon>Ecdysozoa</taxon>
        <taxon>Arthropoda</taxon>
        <taxon>Hexapoda</taxon>
        <taxon>Insecta</taxon>
        <taxon>Pterygota</taxon>
        <taxon>Neoptera</taxon>
        <taxon>Paraneoptera</taxon>
        <taxon>Hemiptera</taxon>
        <taxon>Auchenorrhyncha</taxon>
        <taxon>Fulgoroidea</taxon>
        <taxon>Delphacidae</taxon>
        <taxon>Criomorphinae</taxon>
        <taxon>Laodelphax</taxon>
    </lineage>
</organism>
<comment type="caution">
    <text evidence="4">The sequence shown here is derived from an EMBL/GenBank/DDBJ whole genome shotgun (WGS) entry which is preliminary data.</text>
</comment>
<reference evidence="4 5" key="1">
    <citation type="journal article" date="2017" name="Gigascience">
        <title>Genome sequence of the small brown planthopper, Laodelphax striatellus.</title>
        <authorList>
            <person name="Zhu J."/>
            <person name="Jiang F."/>
            <person name="Wang X."/>
            <person name="Yang P."/>
            <person name="Bao Y."/>
            <person name="Zhao W."/>
            <person name="Wang W."/>
            <person name="Lu H."/>
            <person name="Wang Q."/>
            <person name="Cui N."/>
            <person name="Li J."/>
            <person name="Chen X."/>
            <person name="Luo L."/>
            <person name="Yu J."/>
            <person name="Kang L."/>
            <person name="Cui F."/>
        </authorList>
    </citation>
    <scope>NUCLEOTIDE SEQUENCE [LARGE SCALE GENOMIC DNA]</scope>
    <source>
        <strain evidence="4">Lst14</strain>
    </source>
</reference>
<dbReference type="Proteomes" id="UP000291343">
    <property type="component" value="Unassembled WGS sequence"/>
</dbReference>
<dbReference type="InterPro" id="IPR059238">
    <property type="entry name" value="UBX1_UBXN9"/>
</dbReference>
<dbReference type="SMR" id="A0A482WJ04"/>
<feature type="compositionally biased region" description="Polar residues" evidence="1">
    <location>
        <begin position="207"/>
        <end position="235"/>
    </location>
</feature>
<keyword evidence="5" id="KW-1185">Reference proteome</keyword>
<evidence type="ECO:0000256" key="1">
    <source>
        <dbReference type="SAM" id="MobiDB-lite"/>
    </source>
</evidence>
<protein>
    <recommendedName>
        <fullName evidence="6">UBX domain-containing protein</fullName>
    </recommendedName>
</protein>
<feature type="domain" description="UBX" evidence="2">
    <location>
        <begin position="376"/>
        <end position="435"/>
    </location>
</feature>